<feature type="signal peptide" evidence="1">
    <location>
        <begin position="1"/>
        <end position="22"/>
    </location>
</feature>
<dbReference type="EMBL" id="JAUQSZ010000007">
    <property type="protein sequence ID" value="MDO7843027.1"/>
    <property type="molecule type" value="Genomic_DNA"/>
</dbReference>
<keyword evidence="3" id="KW-1185">Reference proteome</keyword>
<proteinExistence type="predicted"/>
<comment type="caution">
    <text evidence="2">The sequence shown here is derived from an EMBL/GenBank/DDBJ whole genome shotgun (WGS) entry which is preliminary data.</text>
</comment>
<accession>A0ABT8ZZL5</accession>
<sequence>MTKTLFALTACAALTFGTAAIAAPKPTPTPKPIAAKPVPVAAKPAPVVAAKPVAKPVPVAAAKPAPKPKPAAAPAGRMVQAKLANGKTVTYNCSLAGNATKKACKS</sequence>
<evidence type="ECO:0000256" key="1">
    <source>
        <dbReference type="SAM" id="SignalP"/>
    </source>
</evidence>
<dbReference type="Proteomes" id="UP001176468">
    <property type="component" value="Unassembled WGS sequence"/>
</dbReference>
<evidence type="ECO:0000313" key="3">
    <source>
        <dbReference type="Proteomes" id="UP001176468"/>
    </source>
</evidence>
<feature type="chain" id="PRO_5047413935" evidence="1">
    <location>
        <begin position="23"/>
        <end position="106"/>
    </location>
</feature>
<organism evidence="2 3">
    <name type="scientific">Sphingomonas immobilis</name>
    <dbReference type="NCBI Taxonomy" id="3063997"/>
    <lineage>
        <taxon>Bacteria</taxon>
        <taxon>Pseudomonadati</taxon>
        <taxon>Pseudomonadota</taxon>
        <taxon>Alphaproteobacteria</taxon>
        <taxon>Sphingomonadales</taxon>
        <taxon>Sphingomonadaceae</taxon>
        <taxon>Sphingomonas</taxon>
    </lineage>
</organism>
<gene>
    <name evidence="2" type="ORF">Q5H94_11885</name>
</gene>
<protein>
    <submittedName>
        <fullName evidence="2">Uncharacterized protein</fullName>
    </submittedName>
</protein>
<reference evidence="2" key="1">
    <citation type="submission" date="2023-07" db="EMBL/GenBank/DDBJ databases">
        <authorList>
            <person name="Kim M.K."/>
        </authorList>
    </citation>
    <scope>NUCLEOTIDE SEQUENCE</scope>
    <source>
        <strain evidence="2">CA1-15</strain>
    </source>
</reference>
<dbReference type="RefSeq" id="WP_304561480.1">
    <property type="nucleotide sequence ID" value="NZ_JAUQSZ010000007.1"/>
</dbReference>
<name>A0ABT8ZZL5_9SPHN</name>
<keyword evidence="1" id="KW-0732">Signal</keyword>
<evidence type="ECO:0000313" key="2">
    <source>
        <dbReference type="EMBL" id="MDO7843027.1"/>
    </source>
</evidence>